<evidence type="ECO:0000313" key="3">
    <source>
        <dbReference type="Proteomes" id="UP000192917"/>
    </source>
</evidence>
<name>A0A1Y6CNW2_9PROT</name>
<evidence type="ECO:0000256" key="1">
    <source>
        <dbReference type="SAM" id="MobiDB-lite"/>
    </source>
</evidence>
<accession>A0A1Y6CNW2</accession>
<dbReference type="Proteomes" id="UP000192917">
    <property type="component" value="Unassembled WGS sequence"/>
</dbReference>
<feature type="region of interest" description="Disordered" evidence="1">
    <location>
        <begin position="53"/>
        <end position="76"/>
    </location>
</feature>
<dbReference type="EMBL" id="FWZX01000037">
    <property type="protein sequence ID" value="SMF77550.1"/>
    <property type="molecule type" value="Genomic_DNA"/>
</dbReference>
<sequence>MSQSYVIEIDDESVGLVVRAGDERRFVFHAASSRFGALDGARFATVRAAEKAAGALRRRPPLPSGRDPGRAAGGLR</sequence>
<evidence type="ECO:0000313" key="2">
    <source>
        <dbReference type="EMBL" id="SMF77550.1"/>
    </source>
</evidence>
<organism evidence="2 3">
    <name type="scientific">Tistlia consotensis USBA 355</name>
    <dbReference type="NCBI Taxonomy" id="560819"/>
    <lineage>
        <taxon>Bacteria</taxon>
        <taxon>Pseudomonadati</taxon>
        <taxon>Pseudomonadota</taxon>
        <taxon>Alphaproteobacteria</taxon>
        <taxon>Rhodospirillales</taxon>
        <taxon>Rhodovibrionaceae</taxon>
        <taxon>Tistlia</taxon>
    </lineage>
</organism>
<reference evidence="2 3" key="1">
    <citation type="submission" date="2017-04" db="EMBL/GenBank/DDBJ databases">
        <authorList>
            <person name="Afonso C.L."/>
            <person name="Miller P.J."/>
            <person name="Scott M.A."/>
            <person name="Spackman E."/>
            <person name="Goraichik I."/>
            <person name="Dimitrov K.M."/>
            <person name="Suarez D.L."/>
            <person name="Swayne D.E."/>
        </authorList>
    </citation>
    <scope>NUCLEOTIDE SEQUENCE [LARGE SCALE GENOMIC DNA]</scope>
    <source>
        <strain evidence="2 3">USBA 355</strain>
    </source>
</reference>
<dbReference type="RefSeq" id="WP_085126037.1">
    <property type="nucleotide sequence ID" value="NZ_FWZX01000037.1"/>
</dbReference>
<protein>
    <submittedName>
        <fullName evidence="2">Uncharacterized protein</fullName>
    </submittedName>
</protein>
<proteinExistence type="predicted"/>
<gene>
    <name evidence="2" type="ORF">SAMN05428998_13716</name>
</gene>
<dbReference type="AlphaFoldDB" id="A0A1Y6CNW2"/>
<keyword evidence="3" id="KW-1185">Reference proteome</keyword>